<reference evidence="2 3" key="1">
    <citation type="submission" date="2023-05" db="EMBL/GenBank/DDBJ databases">
        <authorList>
            <person name="Yin Y."/>
            <person name="Lu Z."/>
        </authorList>
    </citation>
    <scope>NUCLEOTIDE SEQUENCE [LARGE SCALE GENOMIC DNA]</scope>
    <source>
        <strain evidence="2 3">ZM22</strain>
    </source>
</reference>
<feature type="transmembrane region" description="Helical" evidence="1">
    <location>
        <begin position="44"/>
        <end position="62"/>
    </location>
</feature>
<evidence type="ECO:0008006" key="4">
    <source>
        <dbReference type="Google" id="ProtNLM"/>
    </source>
</evidence>
<keyword evidence="1" id="KW-0472">Membrane</keyword>
<feature type="transmembrane region" description="Helical" evidence="1">
    <location>
        <begin position="83"/>
        <end position="107"/>
    </location>
</feature>
<dbReference type="RefSeq" id="WP_283487492.1">
    <property type="nucleotide sequence ID" value="NZ_CP125947.1"/>
</dbReference>
<organism evidence="2 3">
    <name type="scientific">Comamonas resistens</name>
    <dbReference type="NCBI Taxonomy" id="3046670"/>
    <lineage>
        <taxon>Bacteria</taxon>
        <taxon>Pseudomonadati</taxon>
        <taxon>Pseudomonadota</taxon>
        <taxon>Betaproteobacteria</taxon>
        <taxon>Burkholderiales</taxon>
        <taxon>Comamonadaceae</taxon>
        <taxon>Comamonas</taxon>
    </lineage>
</organism>
<accession>A0ABY8SVY3</accession>
<keyword evidence="3" id="KW-1185">Reference proteome</keyword>
<proteinExistence type="predicted"/>
<evidence type="ECO:0000256" key="1">
    <source>
        <dbReference type="SAM" id="Phobius"/>
    </source>
</evidence>
<dbReference type="Proteomes" id="UP001240697">
    <property type="component" value="Chromosome"/>
</dbReference>
<evidence type="ECO:0000313" key="3">
    <source>
        <dbReference type="Proteomes" id="UP001240697"/>
    </source>
</evidence>
<keyword evidence="1" id="KW-1133">Transmembrane helix</keyword>
<evidence type="ECO:0000313" key="2">
    <source>
        <dbReference type="EMBL" id="WHS66416.1"/>
    </source>
</evidence>
<dbReference type="EMBL" id="CP125947">
    <property type="protein sequence ID" value="WHS66416.1"/>
    <property type="molecule type" value="Genomic_DNA"/>
</dbReference>
<feature type="transmembrane region" description="Helical" evidence="1">
    <location>
        <begin position="21"/>
        <end position="38"/>
    </location>
</feature>
<name>A0ABY8SVY3_9BURK</name>
<sequence length="111" mass="11929">MSGPTPAPIANLDFVQARWPLLISGICTLAAVTALVSMPSTHFGLIYAIATAWTCWAIHAYAKGKRFHVAPGLYAAADDSQKLRRIVLGIAICMHLGFTALMIGSLFNQSR</sequence>
<gene>
    <name evidence="2" type="ORF">QMY55_04555</name>
</gene>
<protein>
    <recommendedName>
        <fullName evidence="4">DUF1345 domain-containing protein</fullName>
    </recommendedName>
</protein>
<keyword evidence="1" id="KW-0812">Transmembrane</keyword>